<accession>A0A2G8K9X9</accession>
<gene>
    <name evidence="6" type="ORF">BSL78_18321</name>
</gene>
<dbReference type="GO" id="GO:0005634">
    <property type="term" value="C:nucleus"/>
    <property type="evidence" value="ECO:0007669"/>
    <property type="project" value="UniProtKB-UniRule"/>
</dbReference>
<evidence type="ECO:0000256" key="3">
    <source>
        <dbReference type="SAM" id="Coils"/>
    </source>
</evidence>
<proteinExistence type="predicted"/>
<dbReference type="PANTHER" id="PTHR48112">
    <property type="entry name" value="HIGH MOBILITY GROUP PROTEIN DSP1"/>
    <property type="match status" value="1"/>
</dbReference>
<feature type="DNA-binding region" description="HMG box" evidence="2">
    <location>
        <begin position="96"/>
        <end position="158"/>
    </location>
</feature>
<dbReference type="AlphaFoldDB" id="A0A2G8K9X9"/>
<reference evidence="6 7" key="1">
    <citation type="journal article" date="2017" name="PLoS Biol.">
        <title>The sea cucumber genome provides insights into morphological evolution and visceral regeneration.</title>
        <authorList>
            <person name="Zhang X."/>
            <person name="Sun L."/>
            <person name="Yuan J."/>
            <person name="Sun Y."/>
            <person name="Gao Y."/>
            <person name="Zhang L."/>
            <person name="Li S."/>
            <person name="Dai H."/>
            <person name="Hamel J.F."/>
            <person name="Liu C."/>
            <person name="Yu Y."/>
            <person name="Liu S."/>
            <person name="Lin W."/>
            <person name="Guo K."/>
            <person name="Jin S."/>
            <person name="Xu P."/>
            <person name="Storey K.B."/>
            <person name="Huan P."/>
            <person name="Zhang T."/>
            <person name="Zhou Y."/>
            <person name="Zhang J."/>
            <person name="Lin C."/>
            <person name="Li X."/>
            <person name="Xing L."/>
            <person name="Huo D."/>
            <person name="Sun M."/>
            <person name="Wang L."/>
            <person name="Mercier A."/>
            <person name="Li F."/>
            <person name="Yang H."/>
            <person name="Xiang J."/>
        </authorList>
    </citation>
    <scope>NUCLEOTIDE SEQUENCE [LARGE SCALE GENOMIC DNA]</scope>
    <source>
        <strain evidence="6">Shaxun</strain>
        <tissue evidence="6">Muscle</tissue>
    </source>
</reference>
<feature type="coiled-coil region" evidence="3">
    <location>
        <begin position="41"/>
        <end position="68"/>
    </location>
</feature>
<dbReference type="PANTHER" id="PTHR48112:SF22">
    <property type="entry name" value="MITOCHONDRIAL TRANSCRIPTION FACTOR A, ISOFORM B"/>
    <property type="match status" value="1"/>
</dbReference>
<protein>
    <submittedName>
        <fullName evidence="6">Putative transcription factor A, mitochondrial</fullName>
    </submittedName>
</protein>
<keyword evidence="3" id="KW-0175">Coiled coil</keyword>
<dbReference type="PROSITE" id="PS50118">
    <property type="entry name" value="HMG_BOX_2"/>
    <property type="match status" value="2"/>
</dbReference>
<evidence type="ECO:0000256" key="2">
    <source>
        <dbReference type="PROSITE-ProRule" id="PRU00267"/>
    </source>
</evidence>
<feature type="DNA-binding region" description="HMG box" evidence="2">
    <location>
        <begin position="1"/>
        <end position="59"/>
    </location>
</feature>
<dbReference type="OrthoDB" id="5550281at2759"/>
<feature type="domain" description="HMG box" evidence="5">
    <location>
        <begin position="96"/>
        <end position="158"/>
    </location>
</feature>
<feature type="region of interest" description="Disordered" evidence="4">
    <location>
        <begin position="165"/>
        <end position="214"/>
    </location>
</feature>
<dbReference type="Pfam" id="PF00505">
    <property type="entry name" value="HMG_box"/>
    <property type="match status" value="2"/>
</dbReference>
<name>A0A2G8K9X9_STIJA</name>
<feature type="compositionally biased region" description="Acidic residues" evidence="4">
    <location>
        <begin position="196"/>
        <end position="214"/>
    </location>
</feature>
<dbReference type="EMBL" id="MRZV01000751">
    <property type="protein sequence ID" value="PIK44816.1"/>
    <property type="molecule type" value="Genomic_DNA"/>
</dbReference>
<dbReference type="GO" id="GO:0003677">
    <property type="term" value="F:DNA binding"/>
    <property type="evidence" value="ECO:0007669"/>
    <property type="project" value="UniProtKB-UniRule"/>
</dbReference>
<evidence type="ECO:0000256" key="4">
    <source>
        <dbReference type="SAM" id="MobiDB-lite"/>
    </source>
</evidence>
<evidence type="ECO:0000313" key="6">
    <source>
        <dbReference type="EMBL" id="PIK44816.1"/>
    </source>
</evidence>
<sequence length="214" mass="25463">MSLWFTTYNPLSFLDLSFADIAKHLGEEWKRLPDSQKQPFHIRAKELLEEYYREKDEFESNLSDTELAKLQEADDKKKAAKVKRKMRAEMKKLERPKRPKNAYALFVSENFRKGGNSQAEVTRISEMWNMTPEEDRVPFQEEAKKLKVEYDVELEAWKAKMIAEGRQDLFEPKDKKAKKSKSKRQVKRKSKAAKEEVDEEEEWEEEEEEDDDGF</sequence>
<dbReference type="InterPro" id="IPR050342">
    <property type="entry name" value="HMGB"/>
</dbReference>
<dbReference type="GO" id="GO:0006357">
    <property type="term" value="P:regulation of transcription by RNA polymerase II"/>
    <property type="evidence" value="ECO:0007669"/>
    <property type="project" value="TreeGrafter"/>
</dbReference>
<feature type="domain" description="HMG box" evidence="5">
    <location>
        <begin position="1"/>
        <end position="59"/>
    </location>
</feature>
<dbReference type="Gene3D" id="1.10.30.10">
    <property type="entry name" value="High mobility group box domain"/>
    <property type="match status" value="2"/>
</dbReference>
<dbReference type="STRING" id="307972.A0A2G8K9X9"/>
<dbReference type="Proteomes" id="UP000230750">
    <property type="component" value="Unassembled WGS sequence"/>
</dbReference>
<keyword evidence="2" id="KW-0539">Nucleus</keyword>
<feature type="compositionally biased region" description="Basic residues" evidence="4">
    <location>
        <begin position="175"/>
        <end position="191"/>
    </location>
</feature>
<keyword evidence="1 2" id="KW-0238">DNA-binding</keyword>
<evidence type="ECO:0000259" key="5">
    <source>
        <dbReference type="PROSITE" id="PS50118"/>
    </source>
</evidence>
<dbReference type="InterPro" id="IPR036910">
    <property type="entry name" value="HMG_box_dom_sf"/>
</dbReference>
<feature type="compositionally biased region" description="Basic and acidic residues" evidence="4">
    <location>
        <begin position="165"/>
        <end position="174"/>
    </location>
</feature>
<keyword evidence="7" id="KW-1185">Reference proteome</keyword>
<organism evidence="6 7">
    <name type="scientific">Stichopus japonicus</name>
    <name type="common">Sea cucumber</name>
    <dbReference type="NCBI Taxonomy" id="307972"/>
    <lineage>
        <taxon>Eukaryota</taxon>
        <taxon>Metazoa</taxon>
        <taxon>Echinodermata</taxon>
        <taxon>Eleutherozoa</taxon>
        <taxon>Echinozoa</taxon>
        <taxon>Holothuroidea</taxon>
        <taxon>Aspidochirotacea</taxon>
        <taxon>Aspidochirotida</taxon>
        <taxon>Stichopodidae</taxon>
        <taxon>Apostichopus</taxon>
    </lineage>
</organism>
<dbReference type="CDD" id="cd00084">
    <property type="entry name" value="HMG-box_SF"/>
    <property type="match status" value="1"/>
</dbReference>
<evidence type="ECO:0000313" key="7">
    <source>
        <dbReference type="Proteomes" id="UP000230750"/>
    </source>
</evidence>
<comment type="caution">
    <text evidence="6">The sequence shown here is derived from an EMBL/GenBank/DDBJ whole genome shotgun (WGS) entry which is preliminary data.</text>
</comment>
<dbReference type="InterPro" id="IPR009071">
    <property type="entry name" value="HMG_box_dom"/>
</dbReference>
<evidence type="ECO:0000256" key="1">
    <source>
        <dbReference type="ARBA" id="ARBA00023125"/>
    </source>
</evidence>
<dbReference type="SMART" id="SM00398">
    <property type="entry name" value="HMG"/>
    <property type="match status" value="2"/>
</dbReference>
<dbReference type="SUPFAM" id="SSF47095">
    <property type="entry name" value="HMG-box"/>
    <property type="match status" value="2"/>
</dbReference>